<evidence type="ECO:0000313" key="2">
    <source>
        <dbReference type="EMBL" id="CAI9165712.1"/>
    </source>
</evidence>
<proteinExistence type="predicted"/>
<protein>
    <submittedName>
        <fullName evidence="2">Uncharacterized protein</fullName>
    </submittedName>
</protein>
<gene>
    <name evidence="2" type="ORF">MRATA1EN1_LOCUS14674</name>
</gene>
<accession>A0ABN8YVS8</accession>
<feature type="compositionally biased region" description="Low complexity" evidence="1">
    <location>
        <begin position="72"/>
        <end position="82"/>
    </location>
</feature>
<dbReference type="EMBL" id="OX459961">
    <property type="protein sequence ID" value="CAI9165712.1"/>
    <property type="molecule type" value="Genomic_DNA"/>
</dbReference>
<reference evidence="2" key="1">
    <citation type="submission" date="2023-04" db="EMBL/GenBank/DDBJ databases">
        <authorList>
            <consortium name="ELIXIR-Norway"/>
        </authorList>
    </citation>
    <scope>NUCLEOTIDE SEQUENCE [LARGE SCALE GENOMIC DNA]</scope>
</reference>
<dbReference type="Proteomes" id="UP001176941">
    <property type="component" value="Chromosome 25"/>
</dbReference>
<organism evidence="2 3">
    <name type="scientific">Rangifer tarandus platyrhynchus</name>
    <name type="common">Svalbard reindeer</name>
    <dbReference type="NCBI Taxonomy" id="3082113"/>
    <lineage>
        <taxon>Eukaryota</taxon>
        <taxon>Metazoa</taxon>
        <taxon>Chordata</taxon>
        <taxon>Craniata</taxon>
        <taxon>Vertebrata</taxon>
        <taxon>Euteleostomi</taxon>
        <taxon>Mammalia</taxon>
        <taxon>Eutheria</taxon>
        <taxon>Laurasiatheria</taxon>
        <taxon>Artiodactyla</taxon>
        <taxon>Ruminantia</taxon>
        <taxon>Pecora</taxon>
        <taxon>Cervidae</taxon>
        <taxon>Odocoileinae</taxon>
        <taxon>Rangifer</taxon>
    </lineage>
</organism>
<feature type="region of interest" description="Disordered" evidence="1">
    <location>
        <begin position="1"/>
        <end position="111"/>
    </location>
</feature>
<sequence>MGGAVKRLLAPPAASFRGPRASPKRAASILGAAPPGPGRAAATSWARVLAPSRACTQGATPAHLPSSALRHPPALGPGLPAPTCSAADTPPLPAPHPGPAPLPSPSELPLE</sequence>
<feature type="compositionally biased region" description="Pro residues" evidence="1">
    <location>
        <begin position="90"/>
        <end position="111"/>
    </location>
</feature>
<keyword evidence="3" id="KW-1185">Reference proteome</keyword>
<name>A0ABN8YVS8_RANTA</name>
<evidence type="ECO:0000313" key="3">
    <source>
        <dbReference type="Proteomes" id="UP001176941"/>
    </source>
</evidence>
<evidence type="ECO:0000256" key="1">
    <source>
        <dbReference type="SAM" id="MobiDB-lite"/>
    </source>
</evidence>